<evidence type="ECO:0000256" key="1">
    <source>
        <dbReference type="ARBA" id="ARBA00004123"/>
    </source>
</evidence>
<proteinExistence type="inferred from homology"/>
<dbReference type="EMBL" id="CP097510">
    <property type="protein sequence ID" value="URE33878.1"/>
    <property type="molecule type" value="Genomic_DNA"/>
</dbReference>
<accession>A0A9E7KTX1</accession>
<protein>
    <recommendedName>
        <fullName evidence="4">Ninja-family protein</fullName>
    </recommendedName>
    <alternativeName>
        <fullName evidence="4">ABI-binding protein</fullName>
    </alternativeName>
</protein>
<dbReference type="GO" id="GO:0009867">
    <property type="term" value="P:jasmonic acid mediated signaling pathway"/>
    <property type="evidence" value="ECO:0007669"/>
    <property type="project" value="TreeGrafter"/>
</dbReference>
<evidence type="ECO:0000256" key="4">
    <source>
        <dbReference type="RuleBase" id="RU369029"/>
    </source>
</evidence>
<keyword evidence="3 4" id="KW-0539">Nucleus</keyword>
<dbReference type="Proteomes" id="UP001055439">
    <property type="component" value="Chromosome 8"/>
</dbReference>
<dbReference type="PANTHER" id="PTHR31413">
    <property type="entry name" value="AFP HOMOLOG 2"/>
    <property type="match status" value="1"/>
</dbReference>
<dbReference type="GO" id="GO:0045892">
    <property type="term" value="P:negative regulation of DNA-templated transcription"/>
    <property type="evidence" value="ECO:0007669"/>
    <property type="project" value="TreeGrafter"/>
</dbReference>
<dbReference type="InterPro" id="IPR031307">
    <property type="entry name" value="Ninja_fam"/>
</dbReference>
<name>A0A9E7KTX1_9LILI</name>
<dbReference type="GO" id="GO:0005634">
    <property type="term" value="C:nucleus"/>
    <property type="evidence" value="ECO:0007669"/>
    <property type="project" value="UniProtKB-SubCell"/>
</dbReference>
<dbReference type="AlphaFoldDB" id="A0A9E7KTX1"/>
<sequence length="659" mass="71317">MTKQWGTSANKADPGALFMFRSITSSGIMLETKTKVGNKQFFHHENCRTDNDKCSGPTTDGYDIAQSSQSQFTRQKELHIASNRPNEFEEEKLGLKKPRLQSEKINFQKKHEKVVDHTEVLVAAYDGSTGENEDVAESEAEVSSSWLVSQHVDTAKRSDLLKGTAKHALSNPAGICVQGQIQQTYSGNTSNVELPKVTYGTPLSLQPLTVSMVPYPIPAKPTVVGAPITTSSPSPYVAQPTIPTKDERPVVQGTNTDDQQIVFGYSSVHLPSLETNSSWAFGSQPQIVSSLAVGTSNSLLHEDETKRSNGQSLVSDTYILLMIIHMPELLCYVRAVSTQMHPSTNLGYENKLAGLAKGNDKHVVETGASSSSKAEEGKGISYILRQKQTTNPLVVEGFRHDGSAIKPGVSSNLQFGGCGSFPDLPWVSATGPGPKGKTISGVTYKYSNNQIKVVCACHGSHMSPEEFICHASADAMNPENSTSLASFTSSPSGSVQNYGLSQVTEAVAHPLEQILPRPAQLKFISNGLQMEKKLKTKSTNKARLDCGTISHDSCLPTEPGTLLGLRILLYIVAKCLHGCRGSFTSDDGNGHDEIEMQARNALALQQYYRQQWRRPAAAAATSSSLPHEEWQSKLVIAAGCDHVSFIAQPCPLRTNDVVA</sequence>
<comment type="subcellular location">
    <subcellularLocation>
        <location evidence="1 4">Nucleus</location>
    </subcellularLocation>
</comment>
<dbReference type="OrthoDB" id="1936656at2759"/>
<evidence type="ECO:0000313" key="5">
    <source>
        <dbReference type="EMBL" id="URE33878.1"/>
    </source>
</evidence>
<organism evidence="5 6">
    <name type="scientific">Musa troglodytarum</name>
    <name type="common">fe'i banana</name>
    <dbReference type="NCBI Taxonomy" id="320322"/>
    <lineage>
        <taxon>Eukaryota</taxon>
        <taxon>Viridiplantae</taxon>
        <taxon>Streptophyta</taxon>
        <taxon>Embryophyta</taxon>
        <taxon>Tracheophyta</taxon>
        <taxon>Spermatophyta</taxon>
        <taxon>Magnoliopsida</taxon>
        <taxon>Liliopsida</taxon>
        <taxon>Zingiberales</taxon>
        <taxon>Musaceae</taxon>
        <taxon>Musa</taxon>
    </lineage>
</organism>
<dbReference type="PANTHER" id="PTHR31413:SF12">
    <property type="entry name" value="AFP HOMOLOG 2"/>
    <property type="match status" value="1"/>
</dbReference>
<evidence type="ECO:0000256" key="3">
    <source>
        <dbReference type="ARBA" id="ARBA00023242"/>
    </source>
</evidence>
<evidence type="ECO:0000313" key="6">
    <source>
        <dbReference type="Proteomes" id="UP001055439"/>
    </source>
</evidence>
<keyword evidence="6" id="KW-1185">Reference proteome</keyword>
<comment type="function">
    <text evidence="4">Acts as a negative regulator of abscisic acid (ABA) response.</text>
</comment>
<gene>
    <name evidence="5" type="ORF">MUK42_17001</name>
</gene>
<comment type="similarity">
    <text evidence="2 4">Belongs to the Ninja family.</text>
</comment>
<reference evidence="5" key="1">
    <citation type="submission" date="2022-05" db="EMBL/GenBank/DDBJ databases">
        <title>The Musa troglodytarum L. genome provides insights into the mechanism of non-climacteric behaviour and enrichment of carotenoids.</title>
        <authorList>
            <person name="Wang J."/>
        </authorList>
    </citation>
    <scope>NUCLEOTIDE SEQUENCE</scope>
    <source>
        <tissue evidence="5">Leaf</tissue>
    </source>
</reference>
<evidence type="ECO:0000256" key="2">
    <source>
        <dbReference type="ARBA" id="ARBA00006081"/>
    </source>
</evidence>